<dbReference type="GO" id="GO:0031625">
    <property type="term" value="F:ubiquitin protein ligase binding"/>
    <property type="evidence" value="ECO:0007669"/>
    <property type="project" value="TreeGrafter"/>
</dbReference>
<protein>
    <recommendedName>
        <fullName evidence="3">Arrestin-like N-terminal domain-containing protein</fullName>
    </recommendedName>
</protein>
<dbReference type="PANTHER" id="PTHR11188">
    <property type="entry name" value="ARRESTIN DOMAIN CONTAINING PROTEIN"/>
    <property type="match status" value="1"/>
</dbReference>
<evidence type="ECO:0000313" key="2">
    <source>
        <dbReference type="Proteomes" id="UP000038830"/>
    </source>
</evidence>
<dbReference type="GO" id="GO:0005829">
    <property type="term" value="C:cytosol"/>
    <property type="evidence" value="ECO:0007669"/>
    <property type="project" value="TreeGrafter"/>
</dbReference>
<dbReference type="AlphaFoldDB" id="A0A0H5CEH1"/>
<dbReference type="InterPro" id="IPR014752">
    <property type="entry name" value="Arrestin-like_C"/>
</dbReference>
<gene>
    <name evidence="1" type="ORF">BN1211_3471</name>
</gene>
<dbReference type="GO" id="GO:0030674">
    <property type="term" value="F:protein-macromolecule adaptor activity"/>
    <property type="evidence" value="ECO:0007669"/>
    <property type="project" value="TreeGrafter"/>
</dbReference>
<reference evidence="2" key="1">
    <citation type="journal article" date="2015" name="J. Biotechnol.">
        <title>The structure of the Cyberlindnera jadinii genome and its relation to Candida utilis analyzed by the occurrence of single nucleotide polymorphisms.</title>
        <authorList>
            <person name="Rupp O."/>
            <person name="Brinkrolf K."/>
            <person name="Buerth C."/>
            <person name="Kunigo M."/>
            <person name="Schneider J."/>
            <person name="Jaenicke S."/>
            <person name="Goesmann A."/>
            <person name="Puehler A."/>
            <person name="Jaeger K.-E."/>
            <person name="Ernst J.F."/>
        </authorList>
    </citation>
    <scope>NUCLEOTIDE SEQUENCE [LARGE SCALE GENOMIC DNA]</scope>
    <source>
        <strain evidence="2">ATCC 18201 / CBS 1600 / BCRC 20928 / JCM 3617 / NBRC 0987 / NRRL Y-1542</strain>
    </source>
</reference>
<dbReference type="SUPFAM" id="SSF81296">
    <property type="entry name" value="E set domains"/>
    <property type="match status" value="1"/>
</dbReference>
<evidence type="ECO:0000313" key="1">
    <source>
        <dbReference type="EMBL" id="CEP22989.1"/>
    </source>
</evidence>
<sequence length="407" mass="46319">MKPVKAVITALKRLAMIWQPVSVRVVVKDTNVVLKGVNTSERNEAPMSYLRGVVSVKVNRSSVSLKEINVKFIGERVDVVFSREINRRLFTDVRNKIVDEMCSYTVEGHRLLKGTYTIPFQFMVDPTLPETVNTSLGSRNYRIEVHMDKQNSNNSPLKTPITMIRAPLDRSLVANDCVGAIGSWHSVMPYSVLVSSRVCQLGKPFDISVETQPNPMINCSGVVKSVRVLFVQKIKCPSSAPTEPYTLFNRQTLWMKSYGSPKDPYDPFRLETTIKIPQTLNFDVFPYTSNGENEDGSPTPELRISHYIYIQISMHPIFITEDEFIDDQPPLDEKIQIHTWDDVKDDLVFKAPVFLLHRDATEEHNLAPPSYSQVKPGKHNKPLKFKSLAWICSDGVYDDSRPPKYVR</sequence>
<dbReference type="EMBL" id="CDQK01000004">
    <property type="protein sequence ID" value="CEP22989.1"/>
    <property type="molecule type" value="Genomic_DNA"/>
</dbReference>
<evidence type="ECO:0008006" key="3">
    <source>
        <dbReference type="Google" id="ProtNLM"/>
    </source>
</evidence>
<dbReference type="GO" id="GO:0005886">
    <property type="term" value="C:plasma membrane"/>
    <property type="evidence" value="ECO:0007669"/>
    <property type="project" value="TreeGrafter"/>
</dbReference>
<dbReference type="Gene3D" id="2.60.40.640">
    <property type="match status" value="1"/>
</dbReference>
<name>A0A0H5CEH1_CYBJN</name>
<accession>A0A0H5CEH1</accession>
<dbReference type="PANTHER" id="PTHR11188:SF17">
    <property type="entry name" value="FI21816P1"/>
    <property type="match status" value="1"/>
</dbReference>
<organism evidence="1 2">
    <name type="scientific">Cyberlindnera jadinii (strain ATCC 18201 / CBS 1600 / BCRC 20928 / JCM 3617 / NBRC 0987 / NRRL Y-1542)</name>
    <name type="common">Torula yeast</name>
    <name type="synonym">Candida utilis</name>
    <dbReference type="NCBI Taxonomy" id="983966"/>
    <lineage>
        <taxon>Eukaryota</taxon>
        <taxon>Fungi</taxon>
        <taxon>Dikarya</taxon>
        <taxon>Ascomycota</taxon>
        <taxon>Saccharomycotina</taxon>
        <taxon>Saccharomycetes</taxon>
        <taxon>Phaffomycetales</taxon>
        <taxon>Phaffomycetaceae</taxon>
        <taxon>Cyberlindnera</taxon>
    </lineage>
</organism>
<dbReference type="InterPro" id="IPR014756">
    <property type="entry name" value="Ig_E-set"/>
</dbReference>
<dbReference type="InterPro" id="IPR050357">
    <property type="entry name" value="Arrestin_domain-protein"/>
</dbReference>
<dbReference type="Proteomes" id="UP000038830">
    <property type="component" value="Unassembled WGS sequence"/>
</dbReference>
<proteinExistence type="predicted"/>
<dbReference type="GO" id="GO:0070086">
    <property type="term" value="P:ubiquitin-dependent endocytosis"/>
    <property type="evidence" value="ECO:0007669"/>
    <property type="project" value="TreeGrafter"/>
</dbReference>